<evidence type="ECO:0000313" key="2">
    <source>
        <dbReference type="EMBL" id="MDC7691711.1"/>
    </source>
</evidence>
<proteinExistence type="predicted"/>
<dbReference type="Gene3D" id="2.60.40.2030">
    <property type="match status" value="2"/>
</dbReference>
<dbReference type="InterPro" id="IPR047777">
    <property type="entry name" value="LapA-like_RM"/>
</dbReference>
<dbReference type="RefSeq" id="WP_272803615.1">
    <property type="nucleotide sequence ID" value="NZ_JAQQKY010000007.1"/>
</dbReference>
<feature type="non-terminal residue" evidence="2">
    <location>
        <position position="595"/>
    </location>
</feature>
<evidence type="ECO:0000259" key="1">
    <source>
        <dbReference type="Pfam" id="PF20579"/>
    </source>
</evidence>
<dbReference type="Pfam" id="PF20579">
    <property type="entry name" value="LapA"/>
    <property type="match status" value="1"/>
</dbReference>
<name>A0ABT5I6B5_VOGIN</name>
<dbReference type="Proteomes" id="UP001221566">
    <property type="component" value="Unassembled WGS sequence"/>
</dbReference>
<feature type="domain" description="LapA adhesin" evidence="1">
    <location>
        <begin position="424"/>
        <end position="536"/>
    </location>
</feature>
<gene>
    <name evidence="2" type="ORF">PQU93_13100</name>
</gene>
<dbReference type="InterPro" id="IPR046779">
    <property type="entry name" value="LapA_adhesin_dom"/>
</dbReference>
<accession>A0ABT5I6B5</accession>
<reference evidence="2 3" key="1">
    <citation type="submission" date="2023-01" db="EMBL/GenBank/DDBJ databases">
        <title>Novel species of the genus Vogesella isolated from rivers.</title>
        <authorList>
            <person name="Lu H."/>
        </authorList>
    </citation>
    <scope>NUCLEOTIDE SEQUENCE [LARGE SCALE GENOMIC DNA]</scope>
    <source>
        <strain evidence="2 3">SH7W</strain>
    </source>
</reference>
<dbReference type="NCBIfam" id="NF033682">
    <property type="entry name" value="retention_LapA"/>
    <property type="match status" value="1"/>
</dbReference>
<evidence type="ECO:0000313" key="3">
    <source>
        <dbReference type="Proteomes" id="UP001221566"/>
    </source>
</evidence>
<sequence length="595" mass="59799">MAVAQGKVVAITGKVIAVAVDGSQRILKAGDIVAVGERLIVPADGAIELQAANGNTIRIAEARDLTITDDVFGSAVADASDAAIAPLNQDAQQVLAALENGQDPLQGLEAAAAGLTAGGGEDGGVSFTRIARVAEAIDPLSLDAGTAETAQVIEQASMGDSTSLVEATVLAQVLAVEGDDVAEGSNNSFVVTLSAGNVATTVSLQLSSGTANIGEDTGSVRVVINGVEQTVAVAQDGKFSVQLPAGATSFQVLVDTIDDYLAEKSETYSLSATANGTEASGTASITDEIEPSEDDTVYAQIEVDSSSVAEGGVLSYTVSLVDKNGNAVTLPAGKEVTLDLAWSGDAANDGDTAGRPATVTIGADGSASFTVDAKDDYLQEGSEGLVATITGTGSNTAFEQVGIVAGKGVANSAITDEAIPGPEDTVLISLSGPSSVLEGETTASYSINLSQKAETEVTVTLNYSGTASDGSDYNKQIEVKIPAGADHAEFDLSTLDDAIADNGEAIIVTLGQTTGGGFEAIAANPAQSSVTTTIVDETGNDPQIPGDNDSAFSLKLFAVDAQGNPVDSSTVSEEGETSAYYVVRAIDANGNVLAT</sequence>
<protein>
    <submittedName>
        <fullName evidence="2">Retention module-containing protein</fullName>
    </submittedName>
</protein>
<organism evidence="2 3">
    <name type="scientific">Vogesella indigofera</name>
    <name type="common">Pseudomonas indigofera</name>
    <dbReference type="NCBI Taxonomy" id="45465"/>
    <lineage>
        <taxon>Bacteria</taxon>
        <taxon>Pseudomonadati</taxon>
        <taxon>Pseudomonadota</taxon>
        <taxon>Betaproteobacteria</taxon>
        <taxon>Neisseriales</taxon>
        <taxon>Chromobacteriaceae</taxon>
        <taxon>Vogesella</taxon>
    </lineage>
</organism>
<dbReference type="EMBL" id="JAQQKY010000007">
    <property type="protein sequence ID" value="MDC7691711.1"/>
    <property type="molecule type" value="Genomic_DNA"/>
</dbReference>
<dbReference type="SUPFAM" id="SSF141072">
    <property type="entry name" value="CalX-like"/>
    <property type="match status" value="2"/>
</dbReference>
<keyword evidence="3" id="KW-1185">Reference proteome</keyword>
<comment type="caution">
    <text evidence="2">The sequence shown here is derived from an EMBL/GenBank/DDBJ whole genome shotgun (WGS) entry which is preliminary data.</text>
</comment>
<dbReference type="InterPro" id="IPR038081">
    <property type="entry name" value="CalX-like_sf"/>
</dbReference>